<dbReference type="RefSeq" id="WP_129203733.1">
    <property type="nucleotide sequence ID" value="NZ_CP035495.1"/>
</dbReference>
<dbReference type="InterPro" id="IPR003439">
    <property type="entry name" value="ABC_transporter-like_ATP-bd"/>
</dbReference>
<dbReference type="AlphaFoldDB" id="A0A4P6EKT6"/>
<feature type="domain" description="ABC transporter" evidence="6">
    <location>
        <begin position="26"/>
        <end position="253"/>
    </location>
</feature>
<dbReference type="GO" id="GO:0046677">
    <property type="term" value="P:response to antibiotic"/>
    <property type="evidence" value="ECO:0007669"/>
    <property type="project" value="UniProtKB-KW"/>
</dbReference>
<dbReference type="SMART" id="SM00382">
    <property type="entry name" value="AAA"/>
    <property type="match status" value="1"/>
</dbReference>
<keyword evidence="3" id="KW-0547">Nucleotide-binding</keyword>
<dbReference type="PROSITE" id="PS00211">
    <property type="entry name" value="ABC_TRANSPORTER_1"/>
    <property type="match status" value="1"/>
</dbReference>
<reference evidence="7 8" key="1">
    <citation type="submission" date="2019-01" db="EMBL/GenBank/DDBJ databases">
        <title>Genome sequencing of strain 2JSPR-7.</title>
        <authorList>
            <person name="Heo J."/>
            <person name="Kim S.-J."/>
            <person name="Kim J.-S."/>
            <person name="Hong S.-B."/>
            <person name="Kwon S.-W."/>
        </authorList>
    </citation>
    <scope>NUCLEOTIDE SEQUENCE [LARGE SCALE GENOMIC DNA]</scope>
    <source>
        <strain evidence="7 8">2JSPR-7</strain>
    </source>
</reference>
<keyword evidence="4 7" id="KW-0067">ATP-binding</keyword>
<evidence type="ECO:0000256" key="2">
    <source>
        <dbReference type="ARBA" id="ARBA00022448"/>
    </source>
</evidence>
<dbReference type="KEGG" id="xyl:ET495_06955"/>
<dbReference type="PANTHER" id="PTHR42711">
    <property type="entry name" value="ABC TRANSPORTER ATP-BINDING PROTEIN"/>
    <property type="match status" value="1"/>
</dbReference>
<proteinExistence type="predicted"/>
<dbReference type="PROSITE" id="PS50893">
    <property type="entry name" value="ABC_TRANSPORTER_2"/>
    <property type="match status" value="1"/>
</dbReference>
<evidence type="ECO:0000259" key="6">
    <source>
        <dbReference type="PROSITE" id="PS50893"/>
    </source>
</evidence>
<dbReference type="InterPro" id="IPR017871">
    <property type="entry name" value="ABC_transporter-like_CS"/>
</dbReference>
<dbReference type="Gene3D" id="3.40.50.300">
    <property type="entry name" value="P-loop containing nucleotide triphosphate hydrolases"/>
    <property type="match status" value="1"/>
</dbReference>
<evidence type="ECO:0000256" key="3">
    <source>
        <dbReference type="ARBA" id="ARBA00022741"/>
    </source>
</evidence>
<protein>
    <submittedName>
        <fullName evidence="7">ABC transporter ATP-binding protein</fullName>
    </submittedName>
</protein>
<evidence type="ECO:0000313" key="8">
    <source>
        <dbReference type="Proteomes" id="UP000291758"/>
    </source>
</evidence>
<gene>
    <name evidence="7" type="ORF">ET495_06955</name>
</gene>
<evidence type="ECO:0000256" key="4">
    <source>
        <dbReference type="ARBA" id="ARBA00022840"/>
    </source>
</evidence>
<dbReference type="GO" id="GO:0005886">
    <property type="term" value="C:plasma membrane"/>
    <property type="evidence" value="ECO:0007669"/>
    <property type="project" value="UniProtKB-SubCell"/>
</dbReference>
<dbReference type="Proteomes" id="UP000291758">
    <property type="component" value="Chromosome"/>
</dbReference>
<dbReference type="GO" id="GO:0005524">
    <property type="term" value="F:ATP binding"/>
    <property type="evidence" value="ECO:0007669"/>
    <property type="project" value="UniProtKB-KW"/>
</dbReference>
<dbReference type="InterPro" id="IPR027417">
    <property type="entry name" value="P-loop_NTPase"/>
</dbReference>
<dbReference type="CDD" id="cd03230">
    <property type="entry name" value="ABC_DR_subfamily_A"/>
    <property type="match status" value="1"/>
</dbReference>
<dbReference type="OrthoDB" id="9804819at2"/>
<evidence type="ECO:0000256" key="5">
    <source>
        <dbReference type="ARBA" id="ARBA00023251"/>
    </source>
</evidence>
<evidence type="ECO:0000313" key="7">
    <source>
        <dbReference type="EMBL" id="QAY63025.1"/>
    </source>
</evidence>
<dbReference type="Pfam" id="PF00005">
    <property type="entry name" value="ABC_tran"/>
    <property type="match status" value="1"/>
</dbReference>
<dbReference type="InterPro" id="IPR050763">
    <property type="entry name" value="ABC_transporter_ATP-binding"/>
</dbReference>
<name>A0A4P6EKT6_9MICO</name>
<keyword evidence="5" id="KW-0046">Antibiotic resistance</keyword>
<dbReference type="SUPFAM" id="SSF52540">
    <property type="entry name" value="P-loop containing nucleoside triphosphate hydrolases"/>
    <property type="match status" value="1"/>
</dbReference>
<dbReference type="GO" id="GO:0016887">
    <property type="term" value="F:ATP hydrolysis activity"/>
    <property type="evidence" value="ECO:0007669"/>
    <property type="project" value="InterPro"/>
</dbReference>
<evidence type="ECO:0000256" key="1">
    <source>
        <dbReference type="ARBA" id="ARBA00004202"/>
    </source>
</evidence>
<sequence length="326" mass="33551">MSTSPAPAAALPTARASARASAAPAVELRGLVKEFRSPSGSVRAVDGLDLRIERGEVVAFLGPNGAGKTTTIDMVLGLAAPTSGTVAVLGGTPEAAVAAGRVAAVMQTGGLLRDLTVGETVGLTGALFGRDVDPAAYLARAGIADLADRLVAKCSGGQQQRLRFAMALVPDPDLLVLDEPTTGMDVEGRREFWAAIRADAAGGRTVVFATHYLDEADAYADRVVMVSHGRVVADGTAAEVKALASGRVVSAEIDDDATRAHAVGALRRLGAVESVEERGVRLIVHTADSDAVARHLLTATPARDVEITSRNLEDAFVALTTEASAR</sequence>
<dbReference type="EMBL" id="CP035495">
    <property type="protein sequence ID" value="QAY63025.1"/>
    <property type="molecule type" value="Genomic_DNA"/>
</dbReference>
<accession>A0A4P6EKT6</accession>
<dbReference type="InterPro" id="IPR003593">
    <property type="entry name" value="AAA+_ATPase"/>
</dbReference>
<comment type="subcellular location">
    <subcellularLocation>
        <location evidence="1">Cell membrane</location>
        <topology evidence="1">Peripheral membrane protein</topology>
    </subcellularLocation>
</comment>
<dbReference type="PANTHER" id="PTHR42711:SF17">
    <property type="entry name" value="ABC TRANSPORTER ATP-BINDING PROTEIN"/>
    <property type="match status" value="1"/>
</dbReference>
<organism evidence="7 8">
    <name type="scientific">Xylanimonas allomyrinae</name>
    <dbReference type="NCBI Taxonomy" id="2509459"/>
    <lineage>
        <taxon>Bacteria</taxon>
        <taxon>Bacillati</taxon>
        <taxon>Actinomycetota</taxon>
        <taxon>Actinomycetes</taxon>
        <taxon>Micrococcales</taxon>
        <taxon>Promicromonosporaceae</taxon>
        <taxon>Xylanimonas</taxon>
    </lineage>
</organism>
<keyword evidence="2" id="KW-0813">Transport</keyword>
<keyword evidence="8" id="KW-1185">Reference proteome</keyword>